<dbReference type="RefSeq" id="WP_069954056.1">
    <property type="nucleotide sequence ID" value="NZ_CP012886.2"/>
</dbReference>
<protein>
    <submittedName>
        <fullName evidence="1">Uncharacterized protein</fullName>
    </submittedName>
</protein>
<organism evidence="1 2">
    <name type="scientific">Mycobacterium intracellulare subsp. chimaera</name>
    <dbReference type="NCBI Taxonomy" id="222805"/>
    <lineage>
        <taxon>Bacteria</taxon>
        <taxon>Bacillati</taxon>
        <taxon>Actinomycetota</taxon>
        <taxon>Actinomycetes</taxon>
        <taxon>Mycobacteriales</taxon>
        <taxon>Mycobacteriaceae</taxon>
        <taxon>Mycobacterium</taxon>
        <taxon>Mycobacterium avium complex (MAC)</taxon>
    </lineage>
</organism>
<keyword evidence="2" id="KW-1185">Reference proteome</keyword>
<gene>
    <name evidence="1" type="ORF">QRB35_17280</name>
</gene>
<name>A0ABT7P3L4_MYCIT</name>
<reference evidence="1" key="1">
    <citation type="submission" date="2023-06" db="EMBL/GenBank/DDBJ databases">
        <title>Itaconate inhibition of nontuberculous mycobacteria.</title>
        <authorList>
            <person name="Breen P."/>
            <person name="Zimbric M."/>
            <person name="Caverly L."/>
        </authorList>
    </citation>
    <scope>NUCLEOTIDE SEQUENCE</scope>
    <source>
        <strain evidence="1">FLAC1071</strain>
    </source>
</reference>
<dbReference type="Proteomes" id="UP001529272">
    <property type="component" value="Unassembled WGS sequence"/>
</dbReference>
<evidence type="ECO:0000313" key="1">
    <source>
        <dbReference type="EMBL" id="MDM3927765.1"/>
    </source>
</evidence>
<proteinExistence type="predicted"/>
<sequence length="232" mass="24527">MGSFVKWSTEIKDLVGLDALLSLSRQASDYVCAAGCGKPGKATREKSSVLVFMGEGLAVPTMQLAHGKCARPQIVMVGQTPTRLEDEPDDVSSLAVLWPDAAGPIPGLIIDHQPEISLVHRSGETADPWVQALVARDWVLVGEPLQDCPLLPDWVIEVDARGSGKVADTAGLILLDRLPNPTPEWVQAATQRGAARTYAGDIRLGQNNPRDAVLGAIAAGRVAAAYIPVSPA</sequence>
<dbReference type="EMBL" id="JASZZX010000016">
    <property type="protein sequence ID" value="MDM3927765.1"/>
    <property type="molecule type" value="Genomic_DNA"/>
</dbReference>
<reference evidence="1" key="2">
    <citation type="submission" date="2023-06" db="EMBL/GenBank/DDBJ databases">
        <authorList>
            <person name="Spilker T."/>
        </authorList>
    </citation>
    <scope>NUCLEOTIDE SEQUENCE</scope>
    <source>
        <strain evidence="1">FLAC1071</strain>
    </source>
</reference>
<comment type="caution">
    <text evidence="1">The sequence shown here is derived from an EMBL/GenBank/DDBJ whole genome shotgun (WGS) entry which is preliminary data.</text>
</comment>
<evidence type="ECO:0000313" key="2">
    <source>
        <dbReference type="Proteomes" id="UP001529272"/>
    </source>
</evidence>
<accession>A0ABT7P3L4</accession>